<comment type="cofactor">
    <cofactor evidence="9">
        <name>FMN</name>
        <dbReference type="ChEBI" id="CHEBI:58210"/>
    </cofactor>
    <text evidence="9">Binds 1 FMN per subunit.</text>
</comment>
<feature type="binding site" evidence="9">
    <location>
        <position position="192"/>
    </location>
    <ligand>
        <name>FMN</name>
        <dbReference type="ChEBI" id="CHEBI:58210"/>
    </ligand>
</feature>
<keyword evidence="8 9" id="KW-0560">Oxidoreductase</keyword>
<dbReference type="Pfam" id="PF01180">
    <property type="entry name" value="DHO_dh"/>
    <property type="match status" value="1"/>
</dbReference>
<comment type="catalytic activity">
    <reaction evidence="9">
        <text>(S)-dihydroorotate + A = orotate + AH2</text>
        <dbReference type="Rhea" id="RHEA:18073"/>
        <dbReference type="ChEBI" id="CHEBI:13193"/>
        <dbReference type="ChEBI" id="CHEBI:17499"/>
        <dbReference type="ChEBI" id="CHEBI:30839"/>
        <dbReference type="ChEBI" id="CHEBI:30864"/>
    </reaction>
</comment>
<dbReference type="PANTHER" id="PTHR48109">
    <property type="entry name" value="DIHYDROOROTATE DEHYDROGENASE (QUINONE), MITOCHONDRIAL-RELATED"/>
    <property type="match status" value="1"/>
</dbReference>
<feature type="binding site" evidence="9">
    <location>
        <position position="22"/>
    </location>
    <ligand>
        <name>FMN</name>
        <dbReference type="ChEBI" id="CHEBI:58210"/>
    </ligand>
</feature>
<dbReference type="HAMAP" id="MF_00224">
    <property type="entry name" value="DHO_dh_type1"/>
    <property type="match status" value="1"/>
</dbReference>
<dbReference type="InterPro" id="IPR033888">
    <property type="entry name" value="DHOD_1B"/>
</dbReference>
<dbReference type="PANTHER" id="PTHR48109:SF1">
    <property type="entry name" value="DIHYDROOROTATE DEHYDROGENASE (FUMARATE)"/>
    <property type="match status" value="1"/>
</dbReference>
<keyword evidence="5 9" id="KW-0285">Flavoprotein</keyword>
<feature type="binding site" evidence="9">
    <location>
        <position position="166"/>
    </location>
    <ligand>
        <name>FMN</name>
        <dbReference type="ChEBI" id="CHEBI:58210"/>
    </ligand>
</feature>
<accession>A0A9W6LKX6</accession>
<protein>
    <recommendedName>
        <fullName evidence="9">Dihydroorotate dehydrogenase</fullName>
        <shortName evidence="9">DHOD</shortName>
        <shortName evidence="9">DHODase</shortName>
        <shortName evidence="9">DHOdehase</shortName>
        <ecNumber evidence="9">1.3.-.-</ecNumber>
    </recommendedName>
</protein>
<comment type="similarity">
    <text evidence="3 9">Belongs to the dihydroorotate dehydrogenase family. Type 1 subfamily.</text>
</comment>
<evidence type="ECO:0000256" key="9">
    <source>
        <dbReference type="HAMAP-Rule" id="MF_00224"/>
    </source>
</evidence>
<feature type="binding site" evidence="9">
    <location>
        <begin position="46"/>
        <end position="47"/>
    </location>
    <ligand>
        <name>FMN</name>
        <dbReference type="ChEBI" id="CHEBI:58210"/>
    </ligand>
</feature>
<evidence type="ECO:0000256" key="7">
    <source>
        <dbReference type="ARBA" id="ARBA00022975"/>
    </source>
</evidence>
<dbReference type="GO" id="GO:0005737">
    <property type="term" value="C:cytoplasm"/>
    <property type="evidence" value="ECO:0007669"/>
    <property type="project" value="UniProtKB-SubCell"/>
</dbReference>
<dbReference type="FunFam" id="3.20.20.70:FF:000027">
    <property type="entry name" value="Dihydropyrimidine dehydrogenase [NADP(+)]"/>
    <property type="match status" value="1"/>
</dbReference>
<feature type="binding site" evidence="9">
    <location>
        <begin position="193"/>
        <end position="194"/>
    </location>
    <ligand>
        <name>substrate</name>
    </ligand>
</feature>
<dbReference type="Gene3D" id="3.20.20.70">
    <property type="entry name" value="Aldolase class I"/>
    <property type="match status" value="1"/>
</dbReference>
<dbReference type="PROSITE" id="PS00912">
    <property type="entry name" value="DHODEHASE_2"/>
    <property type="match status" value="1"/>
</dbReference>
<reference evidence="11" key="1">
    <citation type="submission" date="2022-12" db="EMBL/GenBank/DDBJ databases">
        <title>Reference genome sequencing for broad-spectrum identification of bacterial and archaeal isolates by mass spectrometry.</title>
        <authorList>
            <person name="Sekiguchi Y."/>
            <person name="Tourlousse D.M."/>
        </authorList>
    </citation>
    <scope>NUCLEOTIDE SEQUENCE</scope>
    <source>
        <strain evidence="11">TSL-P1</strain>
    </source>
</reference>
<feature type="domain" description="Dihydroorotate dehydrogenase catalytic" evidence="10">
    <location>
        <begin position="5"/>
        <end position="287"/>
    </location>
</feature>
<evidence type="ECO:0000313" key="11">
    <source>
        <dbReference type="EMBL" id="GLI54092.1"/>
    </source>
</evidence>
<dbReference type="AlphaFoldDB" id="A0A9W6LKX6"/>
<dbReference type="EMBL" id="BSDX01000001">
    <property type="protein sequence ID" value="GLI54092.1"/>
    <property type="molecule type" value="Genomic_DNA"/>
</dbReference>
<evidence type="ECO:0000256" key="5">
    <source>
        <dbReference type="ARBA" id="ARBA00022630"/>
    </source>
</evidence>
<dbReference type="PIRSF" id="PIRSF000164">
    <property type="entry name" value="DHO_oxidase"/>
    <property type="match status" value="1"/>
</dbReference>
<evidence type="ECO:0000313" key="12">
    <source>
        <dbReference type="Proteomes" id="UP001144297"/>
    </source>
</evidence>
<name>A0A9W6LKX6_9BACT</name>
<dbReference type="NCBIfam" id="TIGR01037">
    <property type="entry name" value="pyrD_sub1_fam"/>
    <property type="match status" value="1"/>
</dbReference>
<feature type="binding site" evidence="9">
    <location>
        <begin position="70"/>
        <end position="74"/>
    </location>
    <ligand>
        <name>substrate</name>
    </ligand>
</feature>
<dbReference type="InterPro" id="IPR001295">
    <property type="entry name" value="Dihydroorotate_DH_CS"/>
</dbReference>
<evidence type="ECO:0000256" key="6">
    <source>
        <dbReference type="ARBA" id="ARBA00022643"/>
    </source>
</evidence>
<dbReference type="Proteomes" id="UP001144297">
    <property type="component" value="Unassembled WGS sequence"/>
</dbReference>
<organism evidence="11 12">
    <name type="scientific">Thermodesulfovibrio yellowstonii</name>
    <dbReference type="NCBI Taxonomy" id="28262"/>
    <lineage>
        <taxon>Bacteria</taxon>
        <taxon>Pseudomonadati</taxon>
        <taxon>Nitrospirota</taxon>
        <taxon>Thermodesulfovibrionia</taxon>
        <taxon>Thermodesulfovibrionales</taxon>
        <taxon>Thermodesulfovibrionaceae</taxon>
        <taxon>Thermodesulfovibrio</taxon>
    </lineage>
</organism>
<proteinExistence type="inferred from homology"/>
<evidence type="ECO:0000259" key="10">
    <source>
        <dbReference type="Pfam" id="PF01180"/>
    </source>
</evidence>
<feature type="binding site" evidence="9">
    <location>
        <position position="218"/>
    </location>
    <ligand>
        <name>FMN</name>
        <dbReference type="ChEBI" id="CHEBI:58210"/>
    </ligand>
</feature>
<dbReference type="InterPro" id="IPR024920">
    <property type="entry name" value="Dihydroorotate_DH_1"/>
</dbReference>
<evidence type="ECO:0000256" key="1">
    <source>
        <dbReference type="ARBA" id="ARBA00004496"/>
    </source>
</evidence>
<keyword evidence="6 9" id="KW-0288">FMN</keyword>
<feature type="active site" description="Nucleophile" evidence="9">
    <location>
        <position position="131"/>
    </location>
</feature>
<dbReference type="EC" id="1.3.-.-" evidence="9"/>
<dbReference type="PROSITE" id="PS00911">
    <property type="entry name" value="DHODEHASE_1"/>
    <property type="match status" value="1"/>
</dbReference>
<dbReference type="SUPFAM" id="SSF51395">
    <property type="entry name" value="FMN-linked oxidoreductases"/>
    <property type="match status" value="1"/>
</dbReference>
<comment type="subcellular location">
    <subcellularLocation>
        <location evidence="1 9">Cytoplasm</location>
    </subcellularLocation>
</comment>
<dbReference type="InterPro" id="IPR013785">
    <property type="entry name" value="Aldolase_TIM"/>
</dbReference>
<feature type="binding site" evidence="9">
    <location>
        <begin position="266"/>
        <end position="267"/>
    </location>
    <ligand>
        <name>FMN</name>
        <dbReference type="ChEBI" id="CHEBI:58210"/>
    </ligand>
</feature>
<feature type="binding site" evidence="9">
    <location>
        <position position="128"/>
    </location>
    <ligand>
        <name>substrate</name>
    </ligand>
</feature>
<dbReference type="CDD" id="cd04740">
    <property type="entry name" value="DHOD_1B_like"/>
    <property type="match status" value="1"/>
</dbReference>
<gene>
    <name evidence="9 11" type="primary">pyrD</name>
    <name evidence="11" type="ORF">TISLANDTSLP1_17850</name>
</gene>
<comment type="pathway">
    <text evidence="2 9">Pyrimidine metabolism; UMP biosynthesis via de novo pathway.</text>
</comment>
<keyword evidence="4 9" id="KW-0963">Cytoplasm</keyword>
<feature type="binding site" evidence="9">
    <location>
        <position position="100"/>
    </location>
    <ligand>
        <name>FMN</name>
        <dbReference type="ChEBI" id="CHEBI:58210"/>
    </ligand>
</feature>
<feature type="binding site" evidence="9">
    <location>
        <begin position="244"/>
        <end position="245"/>
    </location>
    <ligand>
        <name>FMN</name>
        <dbReference type="ChEBI" id="CHEBI:58210"/>
    </ligand>
</feature>
<keyword evidence="7 9" id="KW-0665">Pyrimidine biosynthesis</keyword>
<evidence type="ECO:0000256" key="4">
    <source>
        <dbReference type="ARBA" id="ARBA00022490"/>
    </source>
</evidence>
<sequence>MMPILEVKIGSLSFKNPVLTASGTFGYGLEYSQFVDLNILGGIVVKGLSLKPKQGNPPPRIYETPCGMINSIGLQNIGLEAFKREKLPFLKKFNTNIIVNFFGENLDEYIEVAKLLDETQGVHALEMNVSCPNKISEWRKMGLEPELLREAIKRVRLHIKKPLIVKLAPQVTEITLMARICEEEGADAVSLINTIPAMVIDIKTRKSMIGTPTGGLSGPAIRPVALRAVWEVAQAVKIPVIGVGGIVSAEDALQFLIAGAKAIQVGTANFINPIATVEIIEGIKQFLIEENIKDINEIIGSFKE</sequence>
<dbReference type="InterPro" id="IPR012135">
    <property type="entry name" value="Dihydroorotate_DH_1_2"/>
</dbReference>
<dbReference type="InterPro" id="IPR050074">
    <property type="entry name" value="DHO_dehydrogenase"/>
</dbReference>
<comment type="function">
    <text evidence="9">Catalyzes the conversion of dihydroorotate to orotate.</text>
</comment>
<feature type="binding site" evidence="9">
    <location>
        <position position="46"/>
    </location>
    <ligand>
        <name>substrate</name>
    </ligand>
</feature>
<comment type="caution">
    <text evidence="11">The sequence shown here is derived from an EMBL/GenBank/DDBJ whole genome shotgun (WGS) entry which is preliminary data.</text>
</comment>
<dbReference type="GO" id="GO:0044205">
    <property type="term" value="P:'de novo' UMP biosynthetic process"/>
    <property type="evidence" value="ECO:0007669"/>
    <property type="project" value="UniProtKB-UniRule"/>
</dbReference>
<dbReference type="InterPro" id="IPR049622">
    <property type="entry name" value="Dihydroorotate_DH_I"/>
</dbReference>
<evidence type="ECO:0000256" key="2">
    <source>
        <dbReference type="ARBA" id="ARBA00004725"/>
    </source>
</evidence>
<dbReference type="InterPro" id="IPR005720">
    <property type="entry name" value="Dihydroorotate_DH_cat"/>
</dbReference>
<dbReference type="GO" id="GO:0004152">
    <property type="term" value="F:dihydroorotate dehydrogenase activity"/>
    <property type="evidence" value="ECO:0007669"/>
    <property type="project" value="UniProtKB-UniRule"/>
</dbReference>
<feature type="binding site" evidence="9">
    <location>
        <position position="128"/>
    </location>
    <ligand>
        <name>FMN</name>
        <dbReference type="ChEBI" id="CHEBI:58210"/>
    </ligand>
</feature>
<evidence type="ECO:0000256" key="3">
    <source>
        <dbReference type="ARBA" id="ARBA00008008"/>
    </source>
</evidence>
<keyword evidence="12" id="KW-1185">Reference proteome</keyword>
<dbReference type="NCBIfam" id="NF005574">
    <property type="entry name" value="PRK07259.1"/>
    <property type="match status" value="1"/>
</dbReference>
<dbReference type="GO" id="GO:0006207">
    <property type="term" value="P:'de novo' pyrimidine nucleobase biosynthetic process"/>
    <property type="evidence" value="ECO:0007669"/>
    <property type="project" value="InterPro"/>
</dbReference>
<evidence type="ECO:0000256" key="8">
    <source>
        <dbReference type="ARBA" id="ARBA00023002"/>
    </source>
</evidence>